<feature type="transmembrane region" description="Helical" evidence="2">
    <location>
        <begin position="20"/>
        <end position="42"/>
    </location>
</feature>
<feature type="transmembrane region" description="Helical" evidence="2">
    <location>
        <begin position="73"/>
        <end position="94"/>
    </location>
</feature>
<reference evidence="3" key="1">
    <citation type="submission" date="2020-02" db="EMBL/GenBank/DDBJ databases">
        <authorList>
            <person name="Chen W.-M."/>
        </authorList>
    </citation>
    <scope>NUCLEOTIDE SEQUENCE</scope>
    <source>
        <strain evidence="3">NBD-18</strain>
    </source>
</reference>
<keyword evidence="2" id="KW-0472">Membrane</keyword>
<dbReference type="AlphaFoldDB" id="A0A6B2QVI5"/>
<sequence length="194" mass="21911">MKEDTRLLGNTILRLALPRIAMRLSIIVTAVLLWYWLIGLVYRSGMSLNYKSYKELEAFGPHAVELLTSMNKYIWITANVVITLIALSMLRGWFVKSLARGKSSIVPLRTFRSLCSSLHPEALEVLRWVWKDPQTPVTIGILQTTLKQILSGRVRKMALAKAQREELEQSIKPPANPGVVHPDSSGFREPTLMA</sequence>
<comment type="caution">
    <text evidence="3">The sequence shown here is derived from an EMBL/GenBank/DDBJ whole genome shotgun (WGS) entry which is preliminary data.</text>
</comment>
<dbReference type="EMBL" id="JAAGRN010000002">
    <property type="protein sequence ID" value="NDY82400.1"/>
    <property type="molecule type" value="Genomic_DNA"/>
</dbReference>
<keyword evidence="2" id="KW-0812">Transmembrane</keyword>
<dbReference type="RefSeq" id="WP_163651784.1">
    <property type="nucleotide sequence ID" value="NZ_JAAGRN010000002.1"/>
</dbReference>
<name>A0A6B2QVI5_9BURK</name>
<gene>
    <name evidence="3" type="ORF">G3I67_04050</name>
</gene>
<organism evidence="3">
    <name type="scientific">Sheuella amnicola</name>
    <dbReference type="NCBI Taxonomy" id="2707330"/>
    <lineage>
        <taxon>Bacteria</taxon>
        <taxon>Pseudomonadati</taxon>
        <taxon>Pseudomonadota</taxon>
        <taxon>Betaproteobacteria</taxon>
        <taxon>Burkholderiales</taxon>
        <taxon>Alcaligenaceae</taxon>
        <taxon>Sheuella</taxon>
    </lineage>
</organism>
<feature type="region of interest" description="Disordered" evidence="1">
    <location>
        <begin position="167"/>
        <end position="194"/>
    </location>
</feature>
<protein>
    <submittedName>
        <fullName evidence="3">Uncharacterized protein</fullName>
    </submittedName>
</protein>
<evidence type="ECO:0000256" key="2">
    <source>
        <dbReference type="SAM" id="Phobius"/>
    </source>
</evidence>
<keyword evidence="2" id="KW-1133">Transmembrane helix</keyword>
<evidence type="ECO:0000313" key="3">
    <source>
        <dbReference type="EMBL" id="NDY82400.1"/>
    </source>
</evidence>
<accession>A0A6B2QVI5</accession>
<evidence type="ECO:0000256" key="1">
    <source>
        <dbReference type="SAM" id="MobiDB-lite"/>
    </source>
</evidence>
<proteinExistence type="predicted"/>